<dbReference type="PATRIC" id="fig|1212548.4.peg.502"/>
<evidence type="ECO:0000259" key="3">
    <source>
        <dbReference type="PROSITE" id="PS50883"/>
    </source>
</evidence>
<dbReference type="SMART" id="SM00267">
    <property type="entry name" value="GGDEF"/>
    <property type="match status" value="1"/>
</dbReference>
<keyword evidence="2" id="KW-0973">c-di-GMP</keyword>
<gene>
    <name evidence="5" type="ORF">B381_02601</name>
</gene>
<dbReference type="eggNOG" id="COG5001">
    <property type="taxonomic scope" value="Bacteria"/>
</dbReference>
<dbReference type="PANTHER" id="PTHR44757">
    <property type="entry name" value="DIGUANYLATE CYCLASE DGCP"/>
    <property type="match status" value="1"/>
</dbReference>
<proteinExistence type="predicted"/>
<dbReference type="AlphaFoldDB" id="M2VNY0"/>
<dbReference type="SMART" id="SM00052">
    <property type="entry name" value="EAL"/>
    <property type="match status" value="1"/>
</dbReference>
<sequence length="605" mass="66513">MPRARELIELTRKALASLRTESLPEQAALICQEIERIAPDAMAFILRADEQGALRPLAGSGLSARQVQALEELALDGLCGMAGDAVLADTAGSTQRDLYDTGATQDTKRFWAAPVRAGDGRAQAMLVIQSQDVAMPTALHRSLIDICLPLCALALEREETRARIDRLTLYDDLTGLPNRRLLQARAGQAIAKAQRDRSPLAVMVVDLDRFQRINHSPGQPGGDELLRLVARRLEEGRRFCDIVAHLSADEFALVVPWCDAEQAAASARCLLAALSRPCRIADVPLGLSACVGISLFPGDGQDVDTLIHRADMAMQRAKTCGLGRFCFFTEELQRPVLELSLEEDLRVAIERHQLCLHYQPQVCLPDGRLRGVEALARWRHPQLGEISPARFIVLAEQCGLIDALGRWVLQEASRQLADWRRRGLAVPAISINLSPSNFHDPGLPATIARTLAQHGIRPAELMLEITESVLMDTTPAFLKILREVHELGVLLSMDDFGTGFSSLSHLHRLPVQELKLDRSFVFDLEHDAASRTLSDAVLRLGESLQLSVVAEGIETEAQRRILMQMGYRLGQGYLFSAPLPPAELEAWLAARPGQARHLADAVVPD</sequence>
<dbReference type="PANTHER" id="PTHR44757:SF2">
    <property type="entry name" value="BIOFILM ARCHITECTURE MAINTENANCE PROTEIN MBAA"/>
    <property type="match status" value="1"/>
</dbReference>
<dbReference type="PROSITE" id="PS50883">
    <property type="entry name" value="EAL"/>
    <property type="match status" value="1"/>
</dbReference>
<evidence type="ECO:0000313" key="6">
    <source>
        <dbReference type="Proteomes" id="UP000011700"/>
    </source>
</evidence>
<dbReference type="Proteomes" id="UP000011700">
    <property type="component" value="Unassembled WGS sequence"/>
</dbReference>
<dbReference type="InterPro" id="IPR029016">
    <property type="entry name" value="GAF-like_dom_sf"/>
</dbReference>
<dbReference type="CDD" id="cd01949">
    <property type="entry name" value="GGDEF"/>
    <property type="match status" value="1"/>
</dbReference>
<dbReference type="GO" id="GO:0071111">
    <property type="term" value="F:cyclic-guanylate-specific phosphodiesterase activity"/>
    <property type="evidence" value="ECO:0007669"/>
    <property type="project" value="UniProtKB-EC"/>
</dbReference>
<comment type="caution">
    <text evidence="5">The sequence shown here is derived from an EMBL/GenBank/DDBJ whole genome shotgun (WGS) entry which is preliminary data.</text>
</comment>
<dbReference type="SUPFAM" id="SSF55073">
    <property type="entry name" value="Nucleotide cyclase"/>
    <property type="match status" value="1"/>
</dbReference>
<evidence type="ECO:0000256" key="2">
    <source>
        <dbReference type="ARBA" id="ARBA00022636"/>
    </source>
</evidence>
<dbReference type="Pfam" id="PF00563">
    <property type="entry name" value="EAL"/>
    <property type="match status" value="1"/>
</dbReference>
<dbReference type="SUPFAM" id="SSF55781">
    <property type="entry name" value="GAF domain-like"/>
    <property type="match status" value="1"/>
</dbReference>
<evidence type="ECO:0000256" key="1">
    <source>
        <dbReference type="ARBA" id="ARBA00012282"/>
    </source>
</evidence>
<dbReference type="InterPro" id="IPR001633">
    <property type="entry name" value="EAL_dom"/>
</dbReference>
<evidence type="ECO:0000259" key="4">
    <source>
        <dbReference type="PROSITE" id="PS50887"/>
    </source>
</evidence>
<dbReference type="InterPro" id="IPR052155">
    <property type="entry name" value="Biofilm_reg_signaling"/>
</dbReference>
<dbReference type="NCBIfam" id="TIGR00254">
    <property type="entry name" value="GGDEF"/>
    <property type="match status" value="1"/>
</dbReference>
<organism evidence="5 6">
    <name type="scientific">Stutzerimonas stutzeri NF13</name>
    <dbReference type="NCBI Taxonomy" id="1212548"/>
    <lineage>
        <taxon>Bacteria</taxon>
        <taxon>Pseudomonadati</taxon>
        <taxon>Pseudomonadota</taxon>
        <taxon>Gammaproteobacteria</taxon>
        <taxon>Pseudomonadales</taxon>
        <taxon>Pseudomonadaceae</taxon>
        <taxon>Stutzerimonas</taxon>
    </lineage>
</organism>
<evidence type="ECO:0000313" key="5">
    <source>
        <dbReference type="EMBL" id="EME01713.1"/>
    </source>
</evidence>
<dbReference type="EMBL" id="AOBS01000015">
    <property type="protein sequence ID" value="EME01713.1"/>
    <property type="molecule type" value="Genomic_DNA"/>
</dbReference>
<dbReference type="Pfam" id="PF00990">
    <property type="entry name" value="GGDEF"/>
    <property type="match status" value="1"/>
</dbReference>
<dbReference type="EC" id="3.1.4.52" evidence="1"/>
<feature type="domain" description="GGDEF" evidence="4">
    <location>
        <begin position="198"/>
        <end position="330"/>
    </location>
</feature>
<dbReference type="InterPro" id="IPR000160">
    <property type="entry name" value="GGDEF_dom"/>
</dbReference>
<dbReference type="Gene3D" id="3.30.70.270">
    <property type="match status" value="1"/>
</dbReference>
<reference evidence="5 6" key="1">
    <citation type="journal article" date="2013" name="Genome Announc.">
        <title>Draft Genome of Pseudomonas stutzeri Strain NF13, a Nitrogen Fixer Isolated from the Galapagos Rift Hydrothermal Vent.</title>
        <authorList>
            <person name="Pena A."/>
            <person name="Busquets A."/>
            <person name="Gomila M."/>
            <person name="Mayol J."/>
            <person name="Bosch R."/>
            <person name="Nogales B."/>
            <person name="Garcia-Valdes E."/>
            <person name="Bennasar A."/>
            <person name="Lalucat J."/>
        </authorList>
    </citation>
    <scope>NUCLEOTIDE SEQUENCE [LARGE SCALE GENOMIC DNA]</scope>
    <source>
        <strain evidence="5 6">NF13</strain>
    </source>
</reference>
<dbReference type="FunFam" id="3.20.20.450:FF:000001">
    <property type="entry name" value="Cyclic di-GMP phosphodiesterase yahA"/>
    <property type="match status" value="1"/>
</dbReference>
<dbReference type="OrthoDB" id="9804951at2"/>
<dbReference type="InterPro" id="IPR043128">
    <property type="entry name" value="Rev_trsase/Diguanyl_cyclase"/>
</dbReference>
<dbReference type="PROSITE" id="PS50887">
    <property type="entry name" value="GGDEF"/>
    <property type="match status" value="1"/>
</dbReference>
<dbReference type="CDD" id="cd01948">
    <property type="entry name" value="EAL"/>
    <property type="match status" value="1"/>
</dbReference>
<dbReference type="InterPro" id="IPR035919">
    <property type="entry name" value="EAL_sf"/>
</dbReference>
<dbReference type="Gene3D" id="3.30.450.40">
    <property type="match status" value="1"/>
</dbReference>
<protein>
    <recommendedName>
        <fullName evidence="1">cyclic-guanylate-specific phosphodiesterase</fullName>
        <ecNumber evidence="1">3.1.4.52</ecNumber>
    </recommendedName>
</protein>
<feature type="domain" description="EAL" evidence="3">
    <location>
        <begin position="338"/>
        <end position="592"/>
    </location>
</feature>
<dbReference type="SUPFAM" id="SSF141868">
    <property type="entry name" value="EAL domain-like"/>
    <property type="match status" value="1"/>
</dbReference>
<accession>M2VNY0</accession>
<name>M2VNY0_STUST</name>
<dbReference type="Gene3D" id="3.20.20.450">
    <property type="entry name" value="EAL domain"/>
    <property type="match status" value="1"/>
</dbReference>
<dbReference type="InterPro" id="IPR029787">
    <property type="entry name" value="Nucleotide_cyclase"/>
</dbReference>